<organism evidence="2">
    <name type="scientific">Brassica cretica</name>
    <name type="common">Mustard</name>
    <dbReference type="NCBI Taxonomy" id="69181"/>
    <lineage>
        <taxon>Eukaryota</taxon>
        <taxon>Viridiplantae</taxon>
        <taxon>Streptophyta</taxon>
        <taxon>Embryophyta</taxon>
        <taxon>Tracheophyta</taxon>
        <taxon>Spermatophyta</taxon>
        <taxon>Magnoliopsida</taxon>
        <taxon>eudicotyledons</taxon>
        <taxon>Gunneridae</taxon>
        <taxon>Pentapetalae</taxon>
        <taxon>rosids</taxon>
        <taxon>malvids</taxon>
        <taxon>Brassicales</taxon>
        <taxon>Brassicaceae</taxon>
        <taxon>Brassiceae</taxon>
        <taxon>Brassica</taxon>
    </lineage>
</organism>
<dbReference type="EMBL" id="QGKY02002305">
    <property type="protein sequence ID" value="KAF2533133.1"/>
    <property type="molecule type" value="Genomic_DNA"/>
</dbReference>
<accession>A0A8S9FH62</accession>
<evidence type="ECO:0000313" key="2">
    <source>
        <dbReference type="EMBL" id="KAF2533133.1"/>
    </source>
</evidence>
<protein>
    <submittedName>
        <fullName evidence="2">Uncharacterized protein</fullName>
    </submittedName>
</protein>
<feature type="transmembrane region" description="Helical" evidence="1">
    <location>
        <begin position="43"/>
        <end position="67"/>
    </location>
</feature>
<keyword evidence="1" id="KW-1133">Transmembrane helix</keyword>
<keyword evidence="1" id="KW-0472">Membrane</keyword>
<feature type="transmembrane region" description="Helical" evidence="1">
    <location>
        <begin position="73"/>
        <end position="93"/>
    </location>
</feature>
<name>A0A8S9FH62_BRACR</name>
<reference evidence="2" key="1">
    <citation type="submission" date="2019-12" db="EMBL/GenBank/DDBJ databases">
        <title>Genome sequencing and annotation of Brassica cretica.</title>
        <authorList>
            <person name="Studholme D.J."/>
            <person name="Sarris P.F."/>
        </authorList>
    </citation>
    <scope>NUCLEOTIDE SEQUENCE</scope>
    <source>
        <strain evidence="2">PFS-102/07</strain>
        <tissue evidence="2">Leaf</tissue>
    </source>
</reference>
<dbReference type="AlphaFoldDB" id="A0A8S9FH62"/>
<evidence type="ECO:0000256" key="1">
    <source>
        <dbReference type="SAM" id="Phobius"/>
    </source>
</evidence>
<comment type="caution">
    <text evidence="2">The sequence shown here is derived from an EMBL/GenBank/DDBJ whole genome shotgun (WGS) entry which is preliminary data.</text>
</comment>
<keyword evidence="1" id="KW-0812">Transmembrane</keyword>
<sequence length="127" mass="13761">MSEFPTVATDLSASSTRQSYPAMGRPQSLPFSKGFAAFSLTRLIGYASPYVQALSATLTLVFVAILMKLYVNWFLARVVVVVESASGSVTWRLQFRSMRTLKTAGNCGQTAFFGGHSGYVCVANDVE</sequence>
<proteinExistence type="predicted"/>
<gene>
    <name evidence="2" type="ORF">F2Q70_00031764</name>
</gene>